<keyword evidence="2" id="KW-1185">Reference proteome</keyword>
<dbReference type="RefSeq" id="WP_123960597.1">
    <property type="nucleotide sequence ID" value="NZ_CP033898.1"/>
</dbReference>
<protein>
    <submittedName>
        <fullName evidence="1">Uncharacterized protein</fullName>
    </submittedName>
</protein>
<dbReference type="AlphaFoldDB" id="A0A3G6IV98"/>
<dbReference type="KEGG" id="cpso:CPPEL_08005"/>
<gene>
    <name evidence="1" type="ORF">CPPEL_08005</name>
</gene>
<dbReference type="EMBL" id="CP033898">
    <property type="protein sequence ID" value="AZA09709.1"/>
    <property type="molecule type" value="Genomic_DNA"/>
</dbReference>
<accession>A0A3G6IV98</accession>
<dbReference type="Proteomes" id="UP000271426">
    <property type="component" value="Chromosome"/>
</dbReference>
<evidence type="ECO:0000313" key="1">
    <source>
        <dbReference type="EMBL" id="AZA09709.1"/>
    </source>
</evidence>
<organism evidence="1 2">
    <name type="scientific">Corynebacterium pseudopelargi</name>
    <dbReference type="NCBI Taxonomy" id="2080757"/>
    <lineage>
        <taxon>Bacteria</taxon>
        <taxon>Bacillati</taxon>
        <taxon>Actinomycetota</taxon>
        <taxon>Actinomycetes</taxon>
        <taxon>Mycobacteriales</taxon>
        <taxon>Corynebacteriaceae</taxon>
        <taxon>Corynebacterium</taxon>
    </lineage>
</organism>
<dbReference type="OrthoDB" id="4411111at2"/>
<proteinExistence type="predicted"/>
<evidence type="ECO:0000313" key="2">
    <source>
        <dbReference type="Proteomes" id="UP000271426"/>
    </source>
</evidence>
<sequence length="92" mass="10362">MSNVHPIFHDVQRRPVVANVKMEGDSLILALDELGEDGSLTRLLTLNKFDAKQLSAVCDRYLHQQNSLSYANVNTLLTEVDRAELYGDDDDE</sequence>
<reference evidence="1 2" key="1">
    <citation type="submission" date="2018-11" db="EMBL/GenBank/DDBJ databases">
        <authorList>
            <person name="Kleinhagauer T."/>
            <person name="Glaeser S.P."/>
            <person name="Spergser J."/>
            <person name="Ruckert C."/>
            <person name="Kaempfer P."/>
            <person name="Busse H.-J."/>
        </authorList>
    </citation>
    <scope>NUCLEOTIDE SEQUENCE [LARGE SCALE GENOMIC DNA]</scope>
    <source>
        <strain evidence="1 2">812CH</strain>
    </source>
</reference>
<name>A0A3G6IV98_9CORY</name>